<organism evidence="2 3">
    <name type="scientific">Frankia nepalensis</name>
    <dbReference type="NCBI Taxonomy" id="1836974"/>
    <lineage>
        <taxon>Bacteria</taxon>
        <taxon>Bacillati</taxon>
        <taxon>Actinomycetota</taxon>
        <taxon>Actinomycetes</taxon>
        <taxon>Frankiales</taxon>
        <taxon>Frankiaceae</taxon>
        <taxon>Frankia</taxon>
    </lineage>
</organism>
<accession>A0A937RFJ5</accession>
<dbReference type="EMBL" id="JAEACQ010000137">
    <property type="protein sequence ID" value="MBL7626484.1"/>
    <property type="molecule type" value="Genomic_DNA"/>
</dbReference>
<gene>
    <name evidence="2" type="ORF">I7412_04705</name>
</gene>
<evidence type="ECO:0000313" key="2">
    <source>
        <dbReference type="EMBL" id="MBL7626484.1"/>
    </source>
</evidence>
<name>A0A937RFJ5_9ACTN</name>
<dbReference type="AlphaFoldDB" id="A0A937RFJ5"/>
<dbReference type="Proteomes" id="UP000604475">
    <property type="component" value="Unassembled WGS sequence"/>
</dbReference>
<feature type="region of interest" description="Disordered" evidence="1">
    <location>
        <begin position="126"/>
        <end position="147"/>
    </location>
</feature>
<evidence type="ECO:0000313" key="3">
    <source>
        <dbReference type="Proteomes" id="UP000604475"/>
    </source>
</evidence>
<keyword evidence="3" id="KW-1185">Reference proteome</keyword>
<comment type="caution">
    <text evidence="2">The sequence shown here is derived from an EMBL/GenBank/DDBJ whole genome shotgun (WGS) entry which is preliminary data.</text>
</comment>
<protein>
    <submittedName>
        <fullName evidence="2">Glycosyltransferase family 1 protein</fullName>
    </submittedName>
</protein>
<proteinExistence type="predicted"/>
<evidence type="ECO:0000256" key="1">
    <source>
        <dbReference type="SAM" id="MobiDB-lite"/>
    </source>
</evidence>
<sequence>MVVDRGGRLPVAPVVDLALFGIAIAARGRPGRTGADLAAWTLLHLGGADDEYGRTRAVDLLAGLRRDGLPARLRLVGELPPAQRGRLLARAAGVVGALDLVGERAPHEVARLLVETALLFVPAPDPSGRVPAPSPAPGTPGAAAGGRDPVPSVLAGCAAGTPVLAPDLPAVRVVAAALTGVIMVAPGAPTQVWARAAAGPLPVPPTPDERWAALRRLRRSPFCPDRPALADEAR</sequence>
<reference evidence="2" key="1">
    <citation type="submission" date="2020-12" db="EMBL/GenBank/DDBJ databases">
        <title>Genomic characterization of non-nitrogen-fixing Frankia strains.</title>
        <authorList>
            <person name="Carlos-Shanley C."/>
            <person name="Guerra T."/>
            <person name="Hahn D."/>
        </authorList>
    </citation>
    <scope>NUCLEOTIDE SEQUENCE</scope>
    <source>
        <strain evidence="2">CN6</strain>
    </source>
</reference>